<reference evidence="7 8" key="1">
    <citation type="submission" date="2023-07" db="EMBL/GenBank/DDBJ databases">
        <title>Sorghum-associated microbial communities from plants grown in Nebraska, USA.</title>
        <authorList>
            <person name="Schachtman D."/>
        </authorList>
    </citation>
    <scope>NUCLEOTIDE SEQUENCE [LARGE SCALE GENOMIC DNA]</scope>
    <source>
        <strain evidence="7 8">DS1027</strain>
    </source>
</reference>
<dbReference type="PANTHER" id="PTHR33164:SF5">
    <property type="entry name" value="ORGANIC HYDROPEROXIDE RESISTANCE TRANSCRIPTIONAL REGULATOR"/>
    <property type="match status" value="1"/>
</dbReference>
<keyword evidence="5" id="KW-0804">Transcription</keyword>
<gene>
    <name evidence="7" type="ORF">J2792_001126</name>
</gene>
<dbReference type="GO" id="GO:0003677">
    <property type="term" value="F:DNA binding"/>
    <property type="evidence" value="ECO:0007669"/>
    <property type="project" value="UniProtKB-KW"/>
</dbReference>
<dbReference type="Proteomes" id="UP001184150">
    <property type="component" value="Unassembled WGS sequence"/>
</dbReference>
<evidence type="ECO:0000256" key="1">
    <source>
        <dbReference type="ARBA" id="ARBA00004496"/>
    </source>
</evidence>
<sequence length="180" mass="19174">MEQTPSDPLDTALSGPQAAAELAAQMAAGGPPLATGTADKPFANMLCFSVYAAQLAFNRLYKQLLAPHGLTYLQYLVLVALAQAEDRTVGELGEVLFLESNTLTPLLKRMEAAGLVVRRRDAEDERVVRVALAPAGAVVVAQVECVPLDVLSALDMPLDDLQQMKAAIDRLGSELRKSTA</sequence>
<protein>
    <submittedName>
        <fullName evidence="7">DNA-binding MarR family transcriptional regulator</fullName>
    </submittedName>
</protein>
<keyword evidence="3" id="KW-0805">Transcription regulation</keyword>
<evidence type="ECO:0000256" key="4">
    <source>
        <dbReference type="ARBA" id="ARBA00023125"/>
    </source>
</evidence>
<accession>A0ABU1MIY0</accession>
<evidence type="ECO:0000259" key="6">
    <source>
        <dbReference type="PROSITE" id="PS50995"/>
    </source>
</evidence>
<dbReference type="InterPro" id="IPR036388">
    <property type="entry name" value="WH-like_DNA-bd_sf"/>
</dbReference>
<evidence type="ECO:0000313" key="7">
    <source>
        <dbReference type="EMBL" id="MDR6510266.1"/>
    </source>
</evidence>
<dbReference type="InterPro" id="IPR055166">
    <property type="entry name" value="Transc_reg_Sar_Rot_HTH"/>
</dbReference>
<dbReference type="InterPro" id="IPR000835">
    <property type="entry name" value="HTH_MarR-typ"/>
</dbReference>
<dbReference type="Gene3D" id="1.10.10.10">
    <property type="entry name" value="Winged helix-like DNA-binding domain superfamily/Winged helix DNA-binding domain"/>
    <property type="match status" value="1"/>
</dbReference>
<keyword evidence="8" id="KW-1185">Reference proteome</keyword>
<comment type="subcellular location">
    <subcellularLocation>
        <location evidence="1">Cytoplasm</location>
    </subcellularLocation>
</comment>
<keyword evidence="4 7" id="KW-0238">DNA-binding</keyword>
<evidence type="ECO:0000256" key="5">
    <source>
        <dbReference type="ARBA" id="ARBA00023163"/>
    </source>
</evidence>
<evidence type="ECO:0000256" key="2">
    <source>
        <dbReference type="ARBA" id="ARBA00022490"/>
    </source>
</evidence>
<dbReference type="InterPro" id="IPR039422">
    <property type="entry name" value="MarR/SlyA-like"/>
</dbReference>
<keyword evidence="2" id="KW-0963">Cytoplasm</keyword>
<dbReference type="Pfam" id="PF22381">
    <property type="entry name" value="Staph_reg_Sar_Rot"/>
    <property type="match status" value="1"/>
</dbReference>
<comment type="caution">
    <text evidence="7">The sequence shown here is derived from an EMBL/GenBank/DDBJ whole genome shotgun (WGS) entry which is preliminary data.</text>
</comment>
<evidence type="ECO:0000256" key="3">
    <source>
        <dbReference type="ARBA" id="ARBA00023015"/>
    </source>
</evidence>
<name>A0ABU1MIY0_9SPHN</name>
<dbReference type="EMBL" id="JAVDRD010000002">
    <property type="protein sequence ID" value="MDR6510266.1"/>
    <property type="molecule type" value="Genomic_DNA"/>
</dbReference>
<dbReference type="PROSITE" id="PS50995">
    <property type="entry name" value="HTH_MARR_2"/>
    <property type="match status" value="1"/>
</dbReference>
<evidence type="ECO:0000313" key="8">
    <source>
        <dbReference type="Proteomes" id="UP001184150"/>
    </source>
</evidence>
<dbReference type="InterPro" id="IPR036390">
    <property type="entry name" value="WH_DNA-bd_sf"/>
</dbReference>
<dbReference type="SMART" id="SM00347">
    <property type="entry name" value="HTH_MARR"/>
    <property type="match status" value="1"/>
</dbReference>
<dbReference type="SUPFAM" id="SSF46785">
    <property type="entry name" value="Winged helix' DNA-binding domain"/>
    <property type="match status" value="1"/>
</dbReference>
<proteinExistence type="predicted"/>
<feature type="domain" description="HTH marR-type" evidence="6">
    <location>
        <begin position="43"/>
        <end position="173"/>
    </location>
</feature>
<organism evidence="7 8">
    <name type="scientific">Novosphingobium capsulatum</name>
    <dbReference type="NCBI Taxonomy" id="13688"/>
    <lineage>
        <taxon>Bacteria</taxon>
        <taxon>Pseudomonadati</taxon>
        <taxon>Pseudomonadota</taxon>
        <taxon>Alphaproteobacteria</taxon>
        <taxon>Sphingomonadales</taxon>
        <taxon>Sphingomonadaceae</taxon>
        <taxon>Novosphingobium</taxon>
    </lineage>
</organism>
<dbReference type="PANTHER" id="PTHR33164">
    <property type="entry name" value="TRANSCRIPTIONAL REGULATOR, MARR FAMILY"/>
    <property type="match status" value="1"/>
</dbReference>